<accession>A0AAP5JVP4</accession>
<gene>
    <name evidence="1" type="ORF">P7H09_16470</name>
</gene>
<evidence type="ECO:0000313" key="2">
    <source>
        <dbReference type="Proteomes" id="UP001259239"/>
    </source>
</evidence>
<comment type="caution">
    <text evidence="1">The sequence shown here is derived from an EMBL/GenBank/DDBJ whole genome shotgun (WGS) entry which is preliminary data.</text>
</comment>
<name>A0AAP5JVP4_9BACL</name>
<protein>
    <submittedName>
        <fullName evidence="1">Uncharacterized protein</fullName>
    </submittedName>
</protein>
<dbReference type="EMBL" id="JARQGV010000004">
    <property type="protein sequence ID" value="MDT2252802.1"/>
    <property type="molecule type" value="Genomic_DNA"/>
</dbReference>
<dbReference type="AlphaFoldDB" id="A0AAP5JVP4"/>
<sequence>MEKQTKGKQTMISWTRKGSWMEVKIPHIPQEERGKGAGSGIFTDLMPKQRVLSYMRKMNGVTCCWTKACG</sequence>
<reference evidence="1" key="1">
    <citation type="journal article" date="2023" name="J. Vet. Diagn. Invest.">
        <title>Oxytetracycline-resistant Paenibacillus larvae identified in commercial beekeeping operations in Saskatchewan using pooled honey sampling.</title>
        <authorList>
            <person name="Obshta O."/>
            <person name="Zabrodski M.W."/>
            <person name="Soomro T."/>
            <person name="Wilson G."/>
            <person name="Masood F."/>
            <person name="Thebeau J."/>
            <person name="Silva M.C.B."/>
            <person name="Biganski S."/>
            <person name="Kozii I.V."/>
            <person name="Koziy R.V."/>
            <person name="Raza M.F."/>
            <person name="Jose M.S."/>
            <person name="Simko E."/>
            <person name="Wood S.C."/>
        </authorList>
    </citation>
    <scope>NUCLEOTIDE SEQUENCE</scope>
    <source>
        <strain evidence="1">PL001</strain>
    </source>
</reference>
<proteinExistence type="predicted"/>
<dbReference type="Proteomes" id="UP001259239">
    <property type="component" value="Unassembled WGS sequence"/>
</dbReference>
<evidence type="ECO:0000313" key="1">
    <source>
        <dbReference type="EMBL" id="MDT2252802.1"/>
    </source>
</evidence>
<organism evidence="1 2">
    <name type="scientific">Paenibacillus larvae</name>
    <dbReference type="NCBI Taxonomy" id="1464"/>
    <lineage>
        <taxon>Bacteria</taxon>
        <taxon>Bacillati</taxon>
        <taxon>Bacillota</taxon>
        <taxon>Bacilli</taxon>
        <taxon>Bacillales</taxon>
        <taxon>Paenibacillaceae</taxon>
        <taxon>Paenibacillus</taxon>
    </lineage>
</organism>
<reference evidence="1" key="2">
    <citation type="submission" date="2023-03" db="EMBL/GenBank/DDBJ databases">
        <authorList>
            <person name="Obshta O."/>
            <person name="Zabrodski M.W."/>
            <person name="Soomro T."/>
            <person name="Wilson G."/>
            <person name="Masood F."/>
            <person name="Thebeau J."/>
            <person name="Bezerra Da Silva M.C."/>
            <person name="Raza F."/>
            <person name="Biganski S."/>
            <person name="Jose M."/>
            <person name="Camilli M."/>
            <person name="Kozii I.V."/>
            <person name="Kozii R.V."/>
            <person name="Simko E."/>
            <person name="Wood S.C."/>
        </authorList>
    </citation>
    <scope>NUCLEOTIDE SEQUENCE</scope>
    <source>
        <strain evidence="1">PL001</strain>
    </source>
</reference>
<dbReference type="RefSeq" id="WP_268589479.1">
    <property type="nucleotide sequence ID" value="NZ_JAMDNE010000072.1"/>
</dbReference>